<evidence type="ECO:0000313" key="3">
    <source>
        <dbReference type="Proteomes" id="UP001150941"/>
    </source>
</evidence>
<evidence type="ECO:0000256" key="1">
    <source>
        <dbReference type="SAM" id="MobiDB-lite"/>
    </source>
</evidence>
<protein>
    <submittedName>
        <fullName evidence="2">Uncharacterized protein</fullName>
    </submittedName>
</protein>
<gene>
    <name evidence="2" type="ORF">N7468_005226</name>
</gene>
<feature type="compositionally biased region" description="Polar residues" evidence="1">
    <location>
        <begin position="56"/>
        <end position="65"/>
    </location>
</feature>
<feature type="region of interest" description="Disordered" evidence="1">
    <location>
        <begin position="50"/>
        <end position="90"/>
    </location>
</feature>
<evidence type="ECO:0000313" key="2">
    <source>
        <dbReference type="EMBL" id="KAJ5232270.1"/>
    </source>
</evidence>
<dbReference type="RefSeq" id="XP_058330263.1">
    <property type="nucleotide sequence ID" value="XM_058474523.1"/>
</dbReference>
<accession>A0A9W9TMT4</accession>
<sequence length="90" mass="9939">MTNAHYKQPHAKGTWVDHCNEKEGSVLLWPAAGPSRQEAFCIRSTSAGIGKMPETRSATGESQSRMVPLVPCEQLPRCDRGSEREKELAD</sequence>
<dbReference type="Proteomes" id="UP001150941">
    <property type="component" value="Unassembled WGS sequence"/>
</dbReference>
<feature type="compositionally biased region" description="Basic and acidic residues" evidence="1">
    <location>
        <begin position="76"/>
        <end position="90"/>
    </location>
</feature>
<dbReference type="GeneID" id="83201826"/>
<proteinExistence type="predicted"/>
<organism evidence="2 3">
    <name type="scientific">Penicillium chermesinum</name>
    <dbReference type="NCBI Taxonomy" id="63820"/>
    <lineage>
        <taxon>Eukaryota</taxon>
        <taxon>Fungi</taxon>
        <taxon>Dikarya</taxon>
        <taxon>Ascomycota</taxon>
        <taxon>Pezizomycotina</taxon>
        <taxon>Eurotiomycetes</taxon>
        <taxon>Eurotiomycetidae</taxon>
        <taxon>Eurotiales</taxon>
        <taxon>Aspergillaceae</taxon>
        <taxon>Penicillium</taxon>
    </lineage>
</organism>
<reference evidence="2" key="1">
    <citation type="submission" date="2022-11" db="EMBL/GenBank/DDBJ databases">
        <authorList>
            <person name="Petersen C."/>
        </authorList>
    </citation>
    <scope>NUCLEOTIDE SEQUENCE</scope>
    <source>
        <strain evidence="2">IBT 19713</strain>
    </source>
</reference>
<reference evidence="2" key="2">
    <citation type="journal article" date="2023" name="IMA Fungus">
        <title>Comparative genomic study of the Penicillium genus elucidates a diverse pangenome and 15 lateral gene transfer events.</title>
        <authorList>
            <person name="Petersen C."/>
            <person name="Sorensen T."/>
            <person name="Nielsen M.R."/>
            <person name="Sondergaard T.E."/>
            <person name="Sorensen J.L."/>
            <person name="Fitzpatrick D.A."/>
            <person name="Frisvad J.C."/>
            <person name="Nielsen K.L."/>
        </authorList>
    </citation>
    <scope>NUCLEOTIDE SEQUENCE</scope>
    <source>
        <strain evidence="2">IBT 19713</strain>
    </source>
</reference>
<name>A0A9W9TMT4_9EURO</name>
<dbReference type="EMBL" id="JAPQKS010000004">
    <property type="protein sequence ID" value="KAJ5232270.1"/>
    <property type="molecule type" value="Genomic_DNA"/>
</dbReference>
<keyword evidence="3" id="KW-1185">Reference proteome</keyword>
<comment type="caution">
    <text evidence="2">The sequence shown here is derived from an EMBL/GenBank/DDBJ whole genome shotgun (WGS) entry which is preliminary data.</text>
</comment>
<dbReference type="AlphaFoldDB" id="A0A9W9TMT4"/>